<dbReference type="InterPro" id="IPR027417">
    <property type="entry name" value="P-loop_NTPase"/>
</dbReference>
<reference evidence="1" key="1">
    <citation type="journal article" date="2015" name="Nature">
        <title>Complex archaea that bridge the gap between prokaryotes and eukaryotes.</title>
        <authorList>
            <person name="Spang A."/>
            <person name="Saw J.H."/>
            <person name="Jorgensen S.L."/>
            <person name="Zaremba-Niedzwiedzka K."/>
            <person name="Martijn J."/>
            <person name="Lind A.E."/>
            <person name="van Eijk R."/>
            <person name="Schleper C."/>
            <person name="Guy L."/>
            <person name="Ettema T.J."/>
        </authorList>
    </citation>
    <scope>NUCLEOTIDE SEQUENCE</scope>
</reference>
<proteinExistence type="predicted"/>
<protein>
    <recommendedName>
        <fullName evidence="2">Terminase large subunit gp17-like C-terminal domain-containing protein</fullName>
    </recommendedName>
</protein>
<name>A0A0F9SIX7_9ZZZZ</name>
<dbReference type="EMBL" id="LAZR01002498">
    <property type="protein sequence ID" value="KKN29268.1"/>
    <property type="molecule type" value="Genomic_DNA"/>
</dbReference>
<sequence>MTPQKKADIGYSFPMNKEDIIIKIRDDPFCFLEFVKIQEPGELALPYVLWPHLIDFYKALETYKLIDLIKAKQIGISWALAVHALRKIYTCPGWNVLEISKGDKEARKLLAKSKTVYLNLPEHLQIYTIEPDSGEQFGFKENKSVISAFPTTKDAGIGETAGTVIHDESDFHEFYEVNLGHTTATVADSDYRQLFSVSTVDKTRPDSYFKTHWKEAEAGRNGFKALFYGYDVRPNRDEVFYQQKVRENQNTPWIVEANYPRTIKEALSAMSAQSCFKTDALEKLWDNRMENPTVKQNYIYILCPPSVGTQYIAGIDVGEGVGLDYSCLTIVGKRGLSAEVVADLH</sequence>
<gene>
    <name evidence="1" type="ORF">LCGC14_0845740</name>
</gene>
<comment type="caution">
    <text evidence="1">The sequence shown here is derived from an EMBL/GenBank/DDBJ whole genome shotgun (WGS) entry which is preliminary data.</text>
</comment>
<evidence type="ECO:0008006" key="2">
    <source>
        <dbReference type="Google" id="ProtNLM"/>
    </source>
</evidence>
<organism evidence="1">
    <name type="scientific">marine sediment metagenome</name>
    <dbReference type="NCBI Taxonomy" id="412755"/>
    <lineage>
        <taxon>unclassified sequences</taxon>
        <taxon>metagenomes</taxon>
        <taxon>ecological metagenomes</taxon>
    </lineage>
</organism>
<dbReference type="Gene3D" id="3.30.420.240">
    <property type="match status" value="1"/>
</dbReference>
<dbReference type="Gene3D" id="3.40.50.300">
    <property type="entry name" value="P-loop containing nucleotide triphosphate hydrolases"/>
    <property type="match status" value="1"/>
</dbReference>
<dbReference type="AlphaFoldDB" id="A0A0F9SIX7"/>
<evidence type="ECO:0000313" key="1">
    <source>
        <dbReference type="EMBL" id="KKN29268.1"/>
    </source>
</evidence>
<accession>A0A0F9SIX7</accession>